<evidence type="ECO:0000313" key="2">
    <source>
        <dbReference type="Proteomes" id="UP001596066"/>
    </source>
</evidence>
<dbReference type="EMBL" id="JBHSOC010000029">
    <property type="protein sequence ID" value="MFC5643277.1"/>
    <property type="molecule type" value="Genomic_DNA"/>
</dbReference>
<proteinExistence type="predicted"/>
<gene>
    <name evidence="1" type="ORF">ACFPZF_18170</name>
</gene>
<dbReference type="RefSeq" id="WP_346143234.1">
    <property type="nucleotide sequence ID" value="NZ_BAAAUA010000012.1"/>
</dbReference>
<organism evidence="1 2">
    <name type="scientific">Kitasatospora cinereorecta</name>
    <dbReference type="NCBI Taxonomy" id="285560"/>
    <lineage>
        <taxon>Bacteria</taxon>
        <taxon>Bacillati</taxon>
        <taxon>Actinomycetota</taxon>
        <taxon>Actinomycetes</taxon>
        <taxon>Kitasatosporales</taxon>
        <taxon>Streptomycetaceae</taxon>
        <taxon>Kitasatospora</taxon>
    </lineage>
</organism>
<dbReference type="Proteomes" id="UP001596066">
    <property type="component" value="Unassembled WGS sequence"/>
</dbReference>
<keyword evidence="2" id="KW-1185">Reference proteome</keyword>
<accession>A0ABW0VEN8</accession>
<protein>
    <submittedName>
        <fullName evidence="1">Uncharacterized protein</fullName>
    </submittedName>
</protein>
<sequence length="108" mass="12007">MGGSGGLRQLEDAPAPTLDLTLSQYHHAILADATREGMKMYFTDGTVEQVTPEIRERARAFMQQTLERGWQPAGHRAFAMFRYGPSVLDNGSSHTAKHTKAWLAAHPR</sequence>
<comment type="caution">
    <text evidence="1">The sequence shown here is derived from an EMBL/GenBank/DDBJ whole genome shotgun (WGS) entry which is preliminary data.</text>
</comment>
<name>A0ABW0VEN8_9ACTN</name>
<reference evidence="2" key="1">
    <citation type="journal article" date="2019" name="Int. J. Syst. Evol. Microbiol.">
        <title>The Global Catalogue of Microorganisms (GCM) 10K type strain sequencing project: providing services to taxonomists for standard genome sequencing and annotation.</title>
        <authorList>
            <consortium name="The Broad Institute Genomics Platform"/>
            <consortium name="The Broad Institute Genome Sequencing Center for Infectious Disease"/>
            <person name="Wu L."/>
            <person name="Ma J."/>
        </authorList>
    </citation>
    <scope>NUCLEOTIDE SEQUENCE [LARGE SCALE GENOMIC DNA]</scope>
    <source>
        <strain evidence="2">CGMCC 4.1622</strain>
    </source>
</reference>
<evidence type="ECO:0000313" key="1">
    <source>
        <dbReference type="EMBL" id="MFC5643277.1"/>
    </source>
</evidence>